<evidence type="ECO:0000313" key="4">
    <source>
        <dbReference type="EMBL" id="AEG59932.1"/>
    </source>
</evidence>
<keyword evidence="2" id="KW-0812">Transmembrane</keyword>
<evidence type="ECO:0000256" key="2">
    <source>
        <dbReference type="SAM" id="Phobius"/>
    </source>
</evidence>
<dbReference type="eggNOG" id="COG1524">
    <property type="taxonomic scope" value="Bacteria"/>
</dbReference>
<dbReference type="Pfam" id="PF01663">
    <property type="entry name" value="Phosphodiest"/>
    <property type="match status" value="2"/>
</dbReference>
<dbReference type="RefSeq" id="WP_013841699.1">
    <property type="nucleotide sequence ID" value="NC_015589.1"/>
</dbReference>
<dbReference type="KEGG" id="dru:Desru_1668"/>
<dbReference type="STRING" id="696281.Desru_1668"/>
<dbReference type="AlphaFoldDB" id="F6DST8"/>
<dbReference type="OrthoDB" id="1785054at2"/>
<reference evidence="4 5" key="2">
    <citation type="journal article" date="2012" name="Stand. Genomic Sci.">
        <title>Complete genome sequence of the sulfate-reducing firmicute Desulfotomaculum ruminis type strain (DL(T)).</title>
        <authorList>
            <person name="Spring S."/>
            <person name="Visser M."/>
            <person name="Lu M."/>
            <person name="Copeland A."/>
            <person name="Lapidus A."/>
            <person name="Lucas S."/>
            <person name="Cheng J.F."/>
            <person name="Han C."/>
            <person name="Tapia R."/>
            <person name="Goodwin L.A."/>
            <person name="Pitluck S."/>
            <person name="Ivanova N."/>
            <person name="Land M."/>
            <person name="Hauser L."/>
            <person name="Larimer F."/>
            <person name="Rohde M."/>
            <person name="Goker M."/>
            <person name="Detter J.C."/>
            <person name="Kyrpides N.C."/>
            <person name="Woyke T."/>
            <person name="Schaap P.J."/>
            <person name="Plugge C.M."/>
            <person name="Muyzer G."/>
            <person name="Kuever J."/>
            <person name="Pereira I.A."/>
            <person name="Parshina S.N."/>
            <person name="Bernier-Latmani R."/>
            <person name="Stams A.J."/>
            <person name="Klenk H.P."/>
        </authorList>
    </citation>
    <scope>NUCLEOTIDE SEQUENCE [LARGE SCALE GENOMIC DNA]</scope>
    <source>
        <strain evidence="5">ATCC 23193 / DSM 2154 / NCIB 8452 / DL</strain>
    </source>
</reference>
<keyword evidence="2" id="KW-0472">Membrane</keyword>
<feature type="transmembrane region" description="Helical" evidence="2">
    <location>
        <begin position="354"/>
        <end position="377"/>
    </location>
</feature>
<accession>F6DST8</accession>
<feature type="chain" id="PRO_5003333427" evidence="3">
    <location>
        <begin position="26"/>
        <end position="384"/>
    </location>
</feature>
<dbReference type="GO" id="GO:0016787">
    <property type="term" value="F:hydrolase activity"/>
    <property type="evidence" value="ECO:0007669"/>
    <property type="project" value="UniProtKB-ARBA"/>
</dbReference>
<dbReference type="InterPro" id="IPR017850">
    <property type="entry name" value="Alkaline_phosphatase_core_sf"/>
</dbReference>
<keyword evidence="2" id="KW-1133">Transmembrane helix</keyword>
<feature type="signal peptide" evidence="3">
    <location>
        <begin position="1"/>
        <end position="25"/>
    </location>
</feature>
<dbReference type="Proteomes" id="UP000009234">
    <property type="component" value="Chromosome"/>
</dbReference>
<keyword evidence="5" id="KW-1185">Reference proteome</keyword>
<sequence length="384" mass="42901">MSIRRIPCILLALFICLAFSSQGLAEPESGDTSSQESPVVTSKIFIIIIDGLQDDVLQKTSAPNMNGMANTGIRASGVVSVYPDTAQATVASVLTGRLPAKHQFIKPGDQFNGLTLQGAMEQKKISTSFFGAEGELKKLLYRGEHNCSGPFNGKDELVINNLLNEWSQTQSYLNIIVLPELRSVINEYGIDSNEYKMAVTKTDNQVGRLFRKLHDENTFARSMIIITGTMGKPPLFVKGLPFKESIQIPPVSLCDIAPTIGYLNGAKLDQADGMILWNVLKDMPGQDENVLMKERVKDLSNANARLQEEMRRLEKEKVRVKEEQALVAREKENIQGQIRLRDQKIAGLENRISLYHIGFVAIIILLGLGYLILFRLLRKRYLMF</sequence>
<name>F6DST8_DESRL</name>
<evidence type="ECO:0000313" key="5">
    <source>
        <dbReference type="Proteomes" id="UP000009234"/>
    </source>
</evidence>
<feature type="coiled-coil region" evidence="1">
    <location>
        <begin position="289"/>
        <end position="333"/>
    </location>
</feature>
<dbReference type="PANTHER" id="PTHR10151:SF120">
    <property type="entry name" value="BIS(5'-ADENOSYL)-TRIPHOSPHATASE"/>
    <property type="match status" value="1"/>
</dbReference>
<dbReference type="EMBL" id="CP002780">
    <property type="protein sequence ID" value="AEG59932.1"/>
    <property type="molecule type" value="Genomic_DNA"/>
</dbReference>
<keyword evidence="1" id="KW-0175">Coiled coil</keyword>
<dbReference type="Gene3D" id="3.40.720.10">
    <property type="entry name" value="Alkaline Phosphatase, subunit A"/>
    <property type="match status" value="1"/>
</dbReference>
<reference evidence="5" key="1">
    <citation type="submission" date="2011-05" db="EMBL/GenBank/DDBJ databases">
        <title>Complete sequence of Desulfotomaculum ruminis DSM 2154.</title>
        <authorList>
            <person name="Lucas S."/>
            <person name="Copeland A."/>
            <person name="Lapidus A."/>
            <person name="Cheng J.-F."/>
            <person name="Goodwin L."/>
            <person name="Pitluck S."/>
            <person name="Lu M."/>
            <person name="Detter J.C."/>
            <person name="Han C."/>
            <person name="Tapia R."/>
            <person name="Land M."/>
            <person name="Hauser L."/>
            <person name="Kyrpides N."/>
            <person name="Ivanova N."/>
            <person name="Mikhailova N."/>
            <person name="Pagani I."/>
            <person name="Stams A.J.M."/>
            <person name="Plugge C.M."/>
            <person name="Muyzer G."/>
            <person name="Kuever J."/>
            <person name="Parshina S.N."/>
            <person name="Ivanova A.E."/>
            <person name="Nazina T.N."/>
            <person name="Brambilla E."/>
            <person name="Spring S."/>
            <person name="Klenk H.-P."/>
            <person name="Woyke T."/>
        </authorList>
    </citation>
    <scope>NUCLEOTIDE SEQUENCE [LARGE SCALE GENOMIC DNA]</scope>
    <source>
        <strain evidence="5">ATCC 23193 / DSM 2154 / NCIB 8452 / DL</strain>
    </source>
</reference>
<organism evidence="4 5">
    <name type="scientific">Desulforamulus ruminis (strain ATCC 23193 / DSM 2154 / NCIMB 8452 / DL)</name>
    <name type="common">Desulfotomaculum ruminis</name>
    <dbReference type="NCBI Taxonomy" id="696281"/>
    <lineage>
        <taxon>Bacteria</taxon>
        <taxon>Bacillati</taxon>
        <taxon>Bacillota</taxon>
        <taxon>Clostridia</taxon>
        <taxon>Eubacteriales</taxon>
        <taxon>Peptococcaceae</taxon>
        <taxon>Desulforamulus</taxon>
    </lineage>
</organism>
<dbReference type="SUPFAM" id="SSF53649">
    <property type="entry name" value="Alkaline phosphatase-like"/>
    <property type="match status" value="1"/>
</dbReference>
<dbReference type="InterPro" id="IPR002591">
    <property type="entry name" value="Phosphodiest/P_Trfase"/>
</dbReference>
<keyword evidence="3" id="KW-0732">Signal</keyword>
<dbReference type="HOGENOM" id="CLU_060497_0_0_9"/>
<gene>
    <name evidence="4" type="ordered locus">Desru_1668</name>
</gene>
<protein>
    <submittedName>
        <fullName evidence="4">Type I phosphodiesterase/nucleotide pyrophosphatase</fullName>
    </submittedName>
</protein>
<dbReference type="PANTHER" id="PTHR10151">
    <property type="entry name" value="ECTONUCLEOTIDE PYROPHOSPHATASE/PHOSPHODIESTERASE"/>
    <property type="match status" value="1"/>
</dbReference>
<proteinExistence type="predicted"/>
<evidence type="ECO:0000256" key="3">
    <source>
        <dbReference type="SAM" id="SignalP"/>
    </source>
</evidence>
<evidence type="ECO:0000256" key="1">
    <source>
        <dbReference type="SAM" id="Coils"/>
    </source>
</evidence>